<organism evidence="2 3">
    <name type="scientific">Mucilaginibacter straminoryzae</name>
    <dbReference type="NCBI Taxonomy" id="2932774"/>
    <lineage>
        <taxon>Bacteria</taxon>
        <taxon>Pseudomonadati</taxon>
        <taxon>Bacteroidota</taxon>
        <taxon>Sphingobacteriia</taxon>
        <taxon>Sphingobacteriales</taxon>
        <taxon>Sphingobacteriaceae</taxon>
        <taxon>Mucilaginibacter</taxon>
    </lineage>
</organism>
<accession>A0A9X2BC58</accession>
<dbReference type="AlphaFoldDB" id="A0A9X2BC58"/>
<feature type="transmembrane region" description="Helical" evidence="1">
    <location>
        <begin position="95"/>
        <end position="114"/>
    </location>
</feature>
<feature type="transmembrane region" description="Helical" evidence="1">
    <location>
        <begin position="210"/>
        <end position="231"/>
    </location>
</feature>
<feature type="transmembrane region" description="Helical" evidence="1">
    <location>
        <begin position="316"/>
        <end position="334"/>
    </location>
</feature>
<dbReference type="PANTHER" id="PTHR31061:SF24">
    <property type="entry name" value="LD22376P"/>
    <property type="match status" value="1"/>
</dbReference>
<dbReference type="EMBL" id="JALJEJ010000002">
    <property type="protein sequence ID" value="MCJ8208953.1"/>
    <property type="molecule type" value="Genomic_DNA"/>
</dbReference>
<gene>
    <name evidence="2" type="ORF">MUY27_04480</name>
</gene>
<reference evidence="2" key="1">
    <citation type="submission" date="2022-04" db="EMBL/GenBank/DDBJ databases">
        <title>Mucilaginibacter sp. RS28 isolated from freshwater.</title>
        <authorList>
            <person name="Ko S.-R."/>
        </authorList>
    </citation>
    <scope>NUCLEOTIDE SEQUENCE</scope>
    <source>
        <strain evidence="2">RS28</strain>
    </source>
</reference>
<feature type="transmembrane region" description="Helical" evidence="1">
    <location>
        <begin position="243"/>
        <end position="264"/>
    </location>
</feature>
<evidence type="ECO:0000313" key="2">
    <source>
        <dbReference type="EMBL" id="MCJ8208953.1"/>
    </source>
</evidence>
<feature type="transmembrane region" description="Helical" evidence="1">
    <location>
        <begin position="65"/>
        <end position="83"/>
    </location>
</feature>
<evidence type="ECO:0000256" key="1">
    <source>
        <dbReference type="SAM" id="Phobius"/>
    </source>
</evidence>
<feature type="transmembrane region" description="Helical" evidence="1">
    <location>
        <begin position="276"/>
        <end position="295"/>
    </location>
</feature>
<comment type="caution">
    <text evidence="2">The sequence shown here is derived from an EMBL/GenBank/DDBJ whole genome shotgun (WGS) entry which is preliminary data.</text>
</comment>
<name>A0A9X2BC58_9SPHI</name>
<evidence type="ECO:0000313" key="3">
    <source>
        <dbReference type="Proteomes" id="UP001139450"/>
    </source>
</evidence>
<protein>
    <submittedName>
        <fullName evidence="2">DUF5009 domain-containing protein</fullName>
    </submittedName>
</protein>
<dbReference type="PANTHER" id="PTHR31061">
    <property type="entry name" value="LD22376P"/>
    <property type="match status" value="1"/>
</dbReference>
<sequence length="373" mass="41877">MFLMIFVNDASGVKHIPEWIDHAKADADAMGFADTIFPAFLFIVGLSLQFAIKSRIKKGDSTKQLLLYVITRGFALLVMGFYHVNLESYNRSVSLIPKAAWALIITVAFFLIWLDYPEKMKKIVRYALVAAGVLLLVLMAIIYKGGEGTDVHWMRPSWWGILGIIGWSYLTCALIYVLSRGNMKWLTVFYALFVALNIICHTIVPKGKLWIIGDGSSVALVMGGVIISRVFTYLNDAGKTTRLWAVLAVTGVLFIVAGLLIRPYAEGISKIRSTPAWVFICGGITILVFELMIYLMDVKGYRNLLKWISPAGTSTLTCYLLPYFQVFLLMLFNIKYPPVINSGLPGLLRSILTSFILIQIAGWMEKRHLRLKI</sequence>
<dbReference type="Proteomes" id="UP001139450">
    <property type="component" value="Unassembled WGS sequence"/>
</dbReference>
<keyword evidence="1" id="KW-1133">Transmembrane helix</keyword>
<proteinExistence type="predicted"/>
<feature type="transmembrane region" description="Helical" evidence="1">
    <location>
        <begin position="158"/>
        <end position="178"/>
    </location>
</feature>
<feature type="transmembrane region" description="Helical" evidence="1">
    <location>
        <begin position="36"/>
        <end position="53"/>
    </location>
</feature>
<keyword evidence="3" id="KW-1185">Reference proteome</keyword>
<keyword evidence="1" id="KW-0472">Membrane</keyword>
<feature type="transmembrane region" description="Helical" evidence="1">
    <location>
        <begin position="126"/>
        <end position="146"/>
    </location>
</feature>
<feature type="transmembrane region" description="Helical" evidence="1">
    <location>
        <begin position="185"/>
        <end position="204"/>
    </location>
</feature>
<keyword evidence="1" id="KW-0812">Transmembrane</keyword>
<feature type="transmembrane region" description="Helical" evidence="1">
    <location>
        <begin position="346"/>
        <end position="364"/>
    </location>
</feature>